<protein>
    <recommendedName>
        <fullName evidence="3">Uracil-DNA glycosylase-like domain-containing protein</fullName>
    </recommendedName>
</protein>
<gene>
    <name evidence="1" type="ORF">St703_30700</name>
</gene>
<name>A0A5K7X0C1_9BACL</name>
<dbReference type="AlphaFoldDB" id="A0A5K7X0C1"/>
<reference evidence="1 2" key="1">
    <citation type="submission" date="2019-09" db="EMBL/GenBank/DDBJ databases">
        <title>Complete genome sequence of Sporolactobacillus terrae 70-3.</title>
        <authorList>
            <person name="Tanaka N."/>
            <person name="Shiwa Y."/>
            <person name="Fujita N."/>
            <person name="Tanasupawat S."/>
        </authorList>
    </citation>
    <scope>NUCLEOTIDE SEQUENCE [LARGE SCALE GENOMIC DNA]</scope>
    <source>
        <strain evidence="1 2">70-3</strain>
    </source>
</reference>
<dbReference type="RefSeq" id="WP_152080819.1">
    <property type="nucleotide sequence ID" value="NZ_AP021853.1"/>
</dbReference>
<dbReference type="Proteomes" id="UP000326951">
    <property type="component" value="Chromosome"/>
</dbReference>
<evidence type="ECO:0000313" key="2">
    <source>
        <dbReference type="Proteomes" id="UP000326951"/>
    </source>
</evidence>
<dbReference type="InterPro" id="IPR036895">
    <property type="entry name" value="Uracil-DNA_glycosylase-like_sf"/>
</dbReference>
<organism evidence="1 2">
    <name type="scientific">Sporolactobacillus terrae</name>
    <dbReference type="NCBI Taxonomy" id="269673"/>
    <lineage>
        <taxon>Bacteria</taxon>
        <taxon>Bacillati</taxon>
        <taxon>Bacillota</taxon>
        <taxon>Bacilli</taxon>
        <taxon>Bacillales</taxon>
        <taxon>Sporolactobacillaceae</taxon>
        <taxon>Sporolactobacillus</taxon>
    </lineage>
</organism>
<sequence length="88" mass="9916">MKQPIDSMPKVIEEGARVLILGAMPGRASLAKQPYDAHPRNQSWPIVYILFGSRKRPCFISVNASDSIALEKLKEWPKVKNELSSHRS</sequence>
<dbReference type="EMBL" id="AP021853">
    <property type="protein sequence ID" value="BBO00366.1"/>
    <property type="molecule type" value="Genomic_DNA"/>
</dbReference>
<proteinExistence type="predicted"/>
<accession>A0A5K7X0C1</accession>
<dbReference type="Gene3D" id="3.40.470.10">
    <property type="entry name" value="Uracil-DNA glycosylase-like domain"/>
    <property type="match status" value="1"/>
</dbReference>
<evidence type="ECO:0000313" key="1">
    <source>
        <dbReference type="EMBL" id="BBO00366.1"/>
    </source>
</evidence>
<dbReference type="SUPFAM" id="SSF52141">
    <property type="entry name" value="Uracil-DNA glycosylase-like"/>
    <property type="match status" value="1"/>
</dbReference>
<evidence type="ECO:0008006" key="3">
    <source>
        <dbReference type="Google" id="ProtNLM"/>
    </source>
</evidence>